<evidence type="ECO:0000256" key="4">
    <source>
        <dbReference type="ARBA" id="ARBA00022553"/>
    </source>
</evidence>
<dbReference type="InterPro" id="IPR013034">
    <property type="entry name" value="DNA_topo_DNA_db_N_dom1"/>
</dbReference>
<feature type="domain" description="DNA topoisomerase I eukaryotic-type" evidence="13">
    <location>
        <begin position="498"/>
        <end position="876"/>
    </location>
</feature>
<dbReference type="SUPFAM" id="SSF56349">
    <property type="entry name" value="DNA breaking-rejoining enzymes"/>
    <property type="match status" value="1"/>
</dbReference>
<dbReference type="EC" id="5.6.2.1" evidence="11"/>
<dbReference type="InterPro" id="IPR008336">
    <property type="entry name" value="TopoI_DNA-bd_euk"/>
</dbReference>
<dbReference type="PROSITE" id="PS52038">
    <property type="entry name" value="TOPO_IB_2"/>
    <property type="match status" value="1"/>
</dbReference>
<keyword evidence="7 10" id="KW-0238">DNA-binding</keyword>
<comment type="catalytic activity">
    <reaction evidence="1 10 11">
        <text>ATP-independent breakage of single-stranded DNA, followed by passage and rejoining.</text>
        <dbReference type="EC" id="5.6.2.1"/>
    </reaction>
</comment>
<dbReference type="InterPro" id="IPR036202">
    <property type="entry name" value="TopoI_DNA-bd_euk_N_sf"/>
</dbReference>
<feature type="region of interest" description="Disordered" evidence="12">
    <location>
        <begin position="800"/>
        <end position="819"/>
    </location>
</feature>
<dbReference type="FunFam" id="2.170.11.10:FF:000001">
    <property type="entry name" value="DNA topoisomerase I"/>
    <property type="match status" value="1"/>
</dbReference>
<dbReference type="PRINTS" id="PR00416">
    <property type="entry name" value="EUTPISMRASEI"/>
</dbReference>
<gene>
    <name evidence="14" type="ORF">CEURO_LOCUS14305</name>
</gene>
<evidence type="ECO:0000259" key="13">
    <source>
        <dbReference type="SMART" id="SM00435"/>
    </source>
</evidence>
<feature type="active site" description="O-(3'-phospho-DNA)-tyrosine intermediate" evidence="10">
    <location>
        <position position="862"/>
    </location>
</feature>
<evidence type="ECO:0000256" key="11">
    <source>
        <dbReference type="RuleBase" id="RU365101"/>
    </source>
</evidence>
<evidence type="ECO:0000256" key="1">
    <source>
        <dbReference type="ARBA" id="ARBA00000213"/>
    </source>
</evidence>
<dbReference type="PANTHER" id="PTHR10290">
    <property type="entry name" value="DNA TOPOISOMERASE I"/>
    <property type="match status" value="1"/>
</dbReference>
<keyword evidence="15" id="KW-1185">Reference proteome</keyword>
<dbReference type="InterPro" id="IPR018521">
    <property type="entry name" value="TopoIB_AS"/>
</dbReference>
<keyword evidence="8 10" id="KW-0413">Isomerase</keyword>
<dbReference type="InterPro" id="IPR013500">
    <property type="entry name" value="TopoI_cat_euk"/>
</dbReference>
<comment type="caution">
    <text evidence="14">The sequence shown here is derived from an EMBL/GenBank/DDBJ whole genome shotgun (WGS) entry which is preliminary data.</text>
</comment>
<dbReference type="Pfam" id="PF14370">
    <property type="entry name" value="Topo_C_assoc"/>
    <property type="match status" value="1"/>
</dbReference>
<evidence type="ECO:0000256" key="12">
    <source>
        <dbReference type="SAM" id="MobiDB-lite"/>
    </source>
</evidence>
<feature type="region of interest" description="Disordered" evidence="12">
    <location>
        <begin position="1"/>
        <end position="327"/>
    </location>
</feature>
<sequence>MTTAVKPELEDMEDDEEPLRFKRHSNNLTSKLHTLKSEPNSSLSQKLDERQAGRQTSNANSPNGQNCNLQKDKRVPSASKASLLKSPLVSPRSSPLKSPLVSPGASPPHKKSLPATTAVKKAKPSVSAVNQPTNINQCRTNKGHDEKPSVADQKDDVDPEDDKPLSNNLPGWSNSNSNHYNNLSSASPPNIVPPKDEDEDEDDDVPLSTRMKLKPGMGTSNTISPEPSKDKHALPIQKPNGSVSSTVLSKICPAEGKSTGQSLVKKMRLSESPASIKSTKPLIKAEKKEYDEEDNIPISQRMKKSPGLVNNKSSSTKRISAVSSSSHKITKSKFNKVKKNSKYSQSSMVPPSSGEAQKWSTLVHNGVIFPPPYKPHGVKMLYKGKPVDLTAEQEEVATMYAVMLDTEYMNKPKFKENFMNDWKKILGTNHIIQSLEHCDFRPIYEWYQKEKEKRKQMSPEEKKALKEEKMKQEEKYTWAILDGKKEKVGNFRVEPPGLFRGRGEHPKMGKLKRRIYPSDITINIGKDAPIPESPIPGESWKEVKHDNTVTWLAFWNDPINQKEFKYVFLAASSTLKGQSDKEKYEKARLIKDHIDRIRAAYTKDFNSKDPVKRQIAVATYLIDKLALRAGNDKDDAEEADTVGCCTLKVENVEPEHPDILKFDFLGKDSIRYYNEVRVEEAVFKAIQQFRKGKRGNDDLFDSLDTNKLNSHLKELMPGLTAKVFRTYNASITLQKELDRLTDGHADVAEKGRVYLDANKQVAIICNHQRSVSKTHDVQISRLNNKIEELKGILDELKTDLTRAKKGKPPSKTEDGKTKRNLAPEVLQKKIDQTIVKIDKMEKQIETKEDMKTVALGTSKTNYLDPRITVAWCKRNEVPIEKVFNKSLLAKFAWAMDVDPDFSF</sequence>
<dbReference type="SMART" id="SM00435">
    <property type="entry name" value="TOPEUc"/>
    <property type="match status" value="1"/>
</dbReference>
<feature type="compositionally biased region" description="Polar residues" evidence="12">
    <location>
        <begin position="53"/>
        <end position="69"/>
    </location>
</feature>
<dbReference type="InterPro" id="IPR014711">
    <property type="entry name" value="TopoI_cat_a-hlx-sub_euk"/>
</dbReference>
<dbReference type="InterPro" id="IPR013030">
    <property type="entry name" value="DNA_topo_DNA_db_N_dom2"/>
</dbReference>
<dbReference type="GO" id="GO:0005694">
    <property type="term" value="C:chromosome"/>
    <property type="evidence" value="ECO:0007669"/>
    <property type="project" value="InterPro"/>
</dbReference>
<evidence type="ECO:0000256" key="3">
    <source>
        <dbReference type="ARBA" id="ARBA00006645"/>
    </source>
</evidence>
<dbReference type="AlphaFoldDB" id="A0A9P0ZF89"/>
<dbReference type="InterPro" id="IPR001631">
    <property type="entry name" value="TopoI"/>
</dbReference>
<dbReference type="FunFam" id="1.10.132.10:FF:000002">
    <property type="entry name" value="DNA topoisomerase I"/>
    <property type="match status" value="1"/>
</dbReference>
<feature type="compositionally biased region" description="Low complexity" evidence="12">
    <location>
        <begin position="76"/>
        <end position="91"/>
    </location>
</feature>
<proteinExistence type="inferred from homology"/>
<protein>
    <recommendedName>
        <fullName evidence="11">DNA topoisomerase I</fullName>
        <ecNumber evidence="11">5.6.2.1</ecNumber>
    </recommendedName>
    <alternativeName>
        <fullName evidence="11">DNA topoisomerase 1</fullName>
    </alternativeName>
</protein>
<keyword evidence="5 10" id="KW-0799">Topoisomerase</keyword>
<dbReference type="Gene3D" id="1.10.132.10">
    <property type="match status" value="1"/>
</dbReference>
<dbReference type="GO" id="GO:0003677">
    <property type="term" value="F:DNA binding"/>
    <property type="evidence" value="ECO:0007669"/>
    <property type="project" value="UniProtKB-UniRule"/>
</dbReference>
<accession>A0A9P0ZF89</accession>
<feature type="compositionally biased region" description="Acidic residues" evidence="12">
    <location>
        <begin position="196"/>
        <end position="205"/>
    </location>
</feature>
<dbReference type="GO" id="GO:0006260">
    <property type="term" value="P:DNA replication"/>
    <property type="evidence" value="ECO:0007669"/>
    <property type="project" value="TreeGrafter"/>
</dbReference>
<dbReference type="GO" id="GO:0007059">
    <property type="term" value="P:chromosome segregation"/>
    <property type="evidence" value="ECO:0007669"/>
    <property type="project" value="TreeGrafter"/>
</dbReference>
<dbReference type="CDD" id="cd00659">
    <property type="entry name" value="Topo_IB_C"/>
    <property type="match status" value="1"/>
</dbReference>
<evidence type="ECO:0000313" key="14">
    <source>
        <dbReference type="EMBL" id="CAH9098578.1"/>
    </source>
</evidence>
<dbReference type="FunFam" id="3.90.15.10:FF:000003">
    <property type="entry name" value="DNA topoisomerase I"/>
    <property type="match status" value="1"/>
</dbReference>
<name>A0A9P0ZF89_CUSEU</name>
<keyword evidence="6" id="KW-0175">Coiled coil</keyword>
<comment type="subcellular location">
    <subcellularLocation>
        <location evidence="2">Nucleus</location>
    </subcellularLocation>
</comment>
<evidence type="ECO:0000256" key="10">
    <source>
        <dbReference type="PROSITE-ProRule" id="PRU01382"/>
    </source>
</evidence>
<feature type="compositionally biased region" description="Polar residues" evidence="12">
    <location>
        <begin position="239"/>
        <end position="248"/>
    </location>
</feature>
<dbReference type="GO" id="GO:0005730">
    <property type="term" value="C:nucleolus"/>
    <property type="evidence" value="ECO:0007669"/>
    <property type="project" value="TreeGrafter"/>
</dbReference>
<dbReference type="InterPro" id="IPR011010">
    <property type="entry name" value="DNA_brk_join_enz"/>
</dbReference>
<evidence type="ECO:0000256" key="8">
    <source>
        <dbReference type="ARBA" id="ARBA00023235"/>
    </source>
</evidence>
<dbReference type="InterPro" id="IPR013499">
    <property type="entry name" value="TopoI_euk"/>
</dbReference>
<dbReference type="PROSITE" id="PS00176">
    <property type="entry name" value="TOPO_IB_1"/>
    <property type="match status" value="1"/>
</dbReference>
<comment type="function">
    <text evidence="11">Releases the supercoiling and torsional tension of DNA introduced during the DNA replication and transcription by transiently cleaving and rejoining one strand of the DNA duplex. Introduces a single-strand break via transesterification at the specific target site 5'-[CT]CCTTp site in duplex DNA. The scissile phosphodiester is attacked by the catalytic tyrosine of the enzyme, resulting in the formation of a DNA-(3'-phosphotyrosyl)-enzyme intermediate and the expulsion of a 5'-OH DNA strand. The free DNA strand then undergoes passage around the unbroken strand thus removing DNA supercoils. Finally, in the religation step, the DNA 5'-OH attacks the covalent intermediate to expel the active-site tyrosine and restore the DNA phosphodiester backbone.</text>
</comment>
<dbReference type="PANTHER" id="PTHR10290:SF23">
    <property type="entry name" value="DNA TOPOISOMERASE 1 BETA"/>
    <property type="match status" value="1"/>
</dbReference>
<feature type="compositionally biased region" description="Low complexity" evidence="12">
    <location>
        <begin position="173"/>
        <end position="187"/>
    </location>
</feature>
<evidence type="ECO:0000256" key="6">
    <source>
        <dbReference type="ARBA" id="ARBA00023054"/>
    </source>
</evidence>
<dbReference type="CDD" id="cd00660">
    <property type="entry name" value="Topoisomer_IB_N"/>
    <property type="match status" value="1"/>
</dbReference>
<keyword evidence="4" id="KW-0597">Phosphoprotein</keyword>
<evidence type="ECO:0000256" key="9">
    <source>
        <dbReference type="ARBA" id="ARBA00023242"/>
    </source>
</evidence>
<dbReference type="FunFam" id="1.10.10.41:FF:000001">
    <property type="entry name" value="DNA topoisomerase I"/>
    <property type="match status" value="1"/>
</dbReference>
<feature type="compositionally biased region" description="Polar residues" evidence="12">
    <location>
        <begin position="26"/>
        <end position="45"/>
    </location>
</feature>
<feature type="compositionally biased region" description="Polar residues" evidence="12">
    <location>
        <begin position="308"/>
        <end position="327"/>
    </location>
</feature>
<dbReference type="InterPro" id="IPR025834">
    <property type="entry name" value="TopoI_C_dom"/>
</dbReference>
<organism evidence="14 15">
    <name type="scientific">Cuscuta europaea</name>
    <name type="common">European dodder</name>
    <dbReference type="NCBI Taxonomy" id="41803"/>
    <lineage>
        <taxon>Eukaryota</taxon>
        <taxon>Viridiplantae</taxon>
        <taxon>Streptophyta</taxon>
        <taxon>Embryophyta</taxon>
        <taxon>Tracheophyta</taxon>
        <taxon>Spermatophyta</taxon>
        <taxon>Magnoliopsida</taxon>
        <taxon>eudicotyledons</taxon>
        <taxon>Gunneridae</taxon>
        <taxon>Pentapetalae</taxon>
        <taxon>asterids</taxon>
        <taxon>lamiids</taxon>
        <taxon>Solanales</taxon>
        <taxon>Convolvulaceae</taxon>
        <taxon>Cuscuteae</taxon>
        <taxon>Cuscuta</taxon>
        <taxon>Cuscuta subgen. Cuscuta</taxon>
    </lineage>
</organism>
<dbReference type="EMBL" id="CAMAPE010000036">
    <property type="protein sequence ID" value="CAH9098578.1"/>
    <property type="molecule type" value="Genomic_DNA"/>
</dbReference>
<dbReference type="Gene3D" id="2.170.11.10">
    <property type="entry name" value="DNA Topoisomerase I, domain 2"/>
    <property type="match status" value="1"/>
</dbReference>
<dbReference type="Proteomes" id="UP001152484">
    <property type="component" value="Unassembled WGS sequence"/>
</dbReference>
<dbReference type="Gene3D" id="1.10.10.41">
    <property type="entry name" value="Yeast DNA topoisomerase - domain 1"/>
    <property type="match status" value="1"/>
</dbReference>
<evidence type="ECO:0000313" key="15">
    <source>
        <dbReference type="Proteomes" id="UP001152484"/>
    </source>
</evidence>
<dbReference type="Pfam" id="PF02919">
    <property type="entry name" value="Topoisom_I_N"/>
    <property type="match status" value="1"/>
</dbReference>
<evidence type="ECO:0000256" key="7">
    <source>
        <dbReference type="ARBA" id="ARBA00023125"/>
    </source>
</evidence>
<reference evidence="14" key="1">
    <citation type="submission" date="2022-07" db="EMBL/GenBank/DDBJ databases">
        <authorList>
            <person name="Macas J."/>
            <person name="Novak P."/>
            <person name="Neumann P."/>
        </authorList>
    </citation>
    <scope>NUCLEOTIDE SEQUENCE</scope>
</reference>
<evidence type="ECO:0000256" key="2">
    <source>
        <dbReference type="ARBA" id="ARBA00004123"/>
    </source>
</evidence>
<dbReference type="SUPFAM" id="SSF56741">
    <property type="entry name" value="Eukaryotic DNA topoisomerase I, N-terminal DNA-binding fragment"/>
    <property type="match status" value="1"/>
</dbReference>
<keyword evidence="9" id="KW-0539">Nucleus</keyword>
<dbReference type="Gene3D" id="3.90.15.10">
    <property type="entry name" value="Topoisomerase I, Chain A, domain 3"/>
    <property type="match status" value="1"/>
</dbReference>
<dbReference type="InterPro" id="IPR014727">
    <property type="entry name" value="TopoI_cat_a/b-sub_euk"/>
</dbReference>
<evidence type="ECO:0000256" key="5">
    <source>
        <dbReference type="ARBA" id="ARBA00023029"/>
    </source>
</evidence>
<dbReference type="GO" id="GO:0006265">
    <property type="term" value="P:DNA topological change"/>
    <property type="evidence" value="ECO:0007669"/>
    <property type="project" value="UniProtKB-UniRule"/>
</dbReference>
<feature type="compositionally biased region" description="Polar residues" evidence="12">
    <location>
        <begin position="127"/>
        <end position="140"/>
    </location>
</feature>
<dbReference type="OrthoDB" id="47179at2759"/>
<dbReference type="GO" id="GO:0003917">
    <property type="term" value="F:DNA topoisomerase type I (single strand cut, ATP-independent) activity"/>
    <property type="evidence" value="ECO:0007669"/>
    <property type="project" value="UniProtKB-UniRule"/>
</dbReference>
<dbReference type="Pfam" id="PF01028">
    <property type="entry name" value="Topoisom_I"/>
    <property type="match status" value="1"/>
</dbReference>
<feature type="compositionally biased region" description="Basic and acidic residues" evidence="12">
    <location>
        <begin position="142"/>
        <end position="156"/>
    </location>
</feature>
<comment type="similarity">
    <text evidence="3 10 11">Belongs to the type IB topoisomerase family.</text>
</comment>
<dbReference type="InterPro" id="IPR051062">
    <property type="entry name" value="Topoisomerase_IB"/>
</dbReference>